<dbReference type="SMART" id="SM00676">
    <property type="entry name" value="DM10"/>
    <property type="match status" value="1"/>
</dbReference>
<dbReference type="GO" id="GO:0006241">
    <property type="term" value="P:CTP biosynthetic process"/>
    <property type="evidence" value="ECO:0007669"/>
    <property type="project" value="InterPro"/>
</dbReference>
<dbReference type="GO" id="GO:0006183">
    <property type="term" value="P:GTP biosynthetic process"/>
    <property type="evidence" value="ECO:0007669"/>
    <property type="project" value="InterPro"/>
</dbReference>
<feature type="domain" description="DM10" evidence="7">
    <location>
        <begin position="6"/>
        <end position="94"/>
    </location>
</feature>
<dbReference type="InterPro" id="IPR037993">
    <property type="entry name" value="NDPk7B"/>
</dbReference>
<reference evidence="8" key="1">
    <citation type="submission" date="2019-03" db="EMBL/GenBank/DDBJ databases">
        <title>Improved annotation for the trematode Fasciola hepatica.</title>
        <authorList>
            <person name="Choi Y.-J."/>
            <person name="Martin J."/>
            <person name="Mitreva M."/>
        </authorList>
    </citation>
    <scope>NUCLEOTIDE SEQUENCE [LARGE SCALE GENOMIC DNA]</scope>
</reference>
<keyword evidence="9" id="KW-1185">Reference proteome</keyword>
<dbReference type="GO" id="GO:0005879">
    <property type="term" value="C:axonemal microtubule"/>
    <property type="evidence" value="ECO:0007669"/>
    <property type="project" value="TreeGrafter"/>
</dbReference>
<evidence type="ECO:0000256" key="5">
    <source>
        <dbReference type="PROSITE-ProRule" id="PRU00706"/>
    </source>
</evidence>
<dbReference type="FunFam" id="3.30.70.141:FF:000004">
    <property type="entry name" value="Nucleoside diphosphate kinase 7"/>
    <property type="match status" value="1"/>
</dbReference>
<evidence type="ECO:0000256" key="3">
    <source>
        <dbReference type="ARBA" id="ARBA00023212"/>
    </source>
</evidence>
<protein>
    <submittedName>
        <fullName evidence="8">Nucleoside diphosphate kinase</fullName>
    </submittedName>
</protein>
<dbReference type="PROSITE" id="PS51336">
    <property type="entry name" value="DM10"/>
    <property type="match status" value="1"/>
</dbReference>
<dbReference type="PRINTS" id="PR01243">
    <property type="entry name" value="NUCDPKINASE"/>
</dbReference>
<dbReference type="EMBL" id="JXXN02002778">
    <property type="protein sequence ID" value="THD22413.1"/>
    <property type="molecule type" value="Genomic_DNA"/>
</dbReference>
<dbReference type="PANTHER" id="PTHR43109">
    <property type="entry name" value="NUCLEOSIDE DIPHOSPHATE KINASE 7"/>
    <property type="match status" value="1"/>
</dbReference>
<dbReference type="CDD" id="cd04412">
    <property type="entry name" value="NDPk7B"/>
    <property type="match status" value="1"/>
</dbReference>
<dbReference type="SUPFAM" id="SSF54919">
    <property type="entry name" value="Nucleoside diphosphate kinase, NDK"/>
    <property type="match status" value="2"/>
</dbReference>
<dbReference type="Pfam" id="PF00334">
    <property type="entry name" value="NDK"/>
    <property type="match status" value="2"/>
</dbReference>
<evidence type="ECO:0000313" key="9">
    <source>
        <dbReference type="Proteomes" id="UP000230066"/>
    </source>
</evidence>
<dbReference type="AlphaFoldDB" id="A0A4E0R459"/>
<dbReference type="InterPro" id="IPR001564">
    <property type="entry name" value="Nucleoside_diP_kinase"/>
</dbReference>
<keyword evidence="2" id="KW-0963">Cytoplasm</keyword>
<keyword evidence="3" id="KW-0206">Cytoskeleton</keyword>
<dbReference type="InterPro" id="IPR036850">
    <property type="entry name" value="NDK-like_dom_sf"/>
</dbReference>
<evidence type="ECO:0000256" key="1">
    <source>
        <dbReference type="ARBA" id="ARBA00004430"/>
    </source>
</evidence>
<comment type="caution">
    <text evidence="8">The sequence shown here is derived from an EMBL/GenBank/DDBJ whole genome shotgun (WGS) entry which is preliminary data.</text>
</comment>
<evidence type="ECO:0000313" key="8">
    <source>
        <dbReference type="EMBL" id="THD22413.1"/>
    </source>
</evidence>
<evidence type="ECO:0000259" key="7">
    <source>
        <dbReference type="PROSITE" id="PS51336"/>
    </source>
</evidence>
<keyword evidence="4" id="KW-0966">Cell projection</keyword>
<sequence>MVAADKGPSYSFIVDWYDPVASMVKTYRLIYHSGNNSVEMHDEKNNRMFLKPTKVDGLKLSDFYLGSSVTILSRTLRIVEFGDMGTKKSLDGNSERCLVFIRPDAVCKSGKVITSLEEKGFRLVNLKMVCLTSDEVTKLFDQENDYTKTPFLLTEMPQKSVVALELMCNNACSYICEVVGGNASGDGGVISNSELLVSSKTPEMAACQAHQIFGNPGGPNFRGLPRLRGSTLGLIKPHAVADGLTGQIIAAIQEHGFCITAARLYRLSKLDAAEFLEVYKGVVHEYPEMLDHLASGPCVALEIVASGVNAGSNTQQLFRELVGPIDPEIARFLRPNTLRAKFGVNKVKNALHCTDLPDDAELEVNFFFRILDK</sequence>
<evidence type="ECO:0000256" key="6">
    <source>
        <dbReference type="RuleBase" id="RU004011"/>
    </source>
</evidence>
<keyword evidence="8" id="KW-0418">Kinase</keyword>
<dbReference type="InterPro" id="IPR006602">
    <property type="entry name" value="DM10_dom"/>
</dbReference>
<name>A0A4E0R459_FASHE</name>
<dbReference type="InterPro" id="IPR034907">
    <property type="entry name" value="NDK-like_dom"/>
</dbReference>
<keyword evidence="8" id="KW-0808">Transferase</keyword>
<dbReference type="PANTHER" id="PTHR43109:SF2">
    <property type="entry name" value="NUCLEOSIDE DIPHOSPHATE KINASE 7"/>
    <property type="match status" value="1"/>
</dbReference>
<dbReference type="GO" id="GO:0006228">
    <property type="term" value="P:UTP biosynthetic process"/>
    <property type="evidence" value="ECO:0007669"/>
    <property type="project" value="InterPro"/>
</dbReference>
<organism evidence="8 9">
    <name type="scientific">Fasciola hepatica</name>
    <name type="common">Liver fluke</name>
    <dbReference type="NCBI Taxonomy" id="6192"/>
    <lineage>
        <taxon>Eukaryota</taxon>
        <taxon>Metazoa</taxon>
        <taxon>Spiralia</taxon>
        <taxon>Lophotrochozoa</taxon>
        <taxon>Platyhelminthes</taxon>
        <taxon>Trematoda</taxon>
        <taxon>Digenea</taxon>
        <taxon>Plagiorchiida</taxon>
        <taxon>Echinostomata</taxon>
        <taxon>Echinostomatoidea</taxon>
        <taxon>Fasciolidae</taxon>
        <taxon>Fasciola</taxon>
    </lineage>
</organism>
<dbReference type="GO" id="GO:0004550">
    <property type="term" value="F:nucleoside diphosphate kinase activity"/>
    <property type="evidence" value="ECO:0007669"/>
    <property type="project" value="InterPro"/>
</dbReference>
<comment type="subcellular location">
    <subcellularLocation>
        <location evidence="1">Cytoplasm</location>
        <location evidence="1">Cytoskeleton</location>
        <location evidence="1">Cilium axoneme</location>
    </subcellularLocation>
</comment>
<comment type="caution">
    <text evidence="5">Lacks conserved residue(s) required for the propagation of feature annotation.</text>
</comment>
<dbReference type="PROSITE" id="PS51374">
    <property type="entry name" value="NDPK_LIKE"/>
    <property type="match status" value="2"/>
</dbReference>
<proteinExistence type="inferred from homology"/>
<gene>
    <name evidence="8" type="ORF">D915_006041</name>
</gene>
<comment type="similarity">
    <text evidence="5 6">Belongs to the NDK family.</text>
</comment>
<evidence type="ECO:0000256" key="4">
    <source>
        <dbReference type="ARBA" id="ARBA00023273"/>
    </source>
</evidence>
<dbReference type="Gene3D" id="3.30.70.141">
    <property type="entry name" value="Nucleoside diphosphate kinase-like domain"/>
    <property type="match status" value="2"/>
</dbReference>
<accession>A0A4E0R459</accession>
<dbReference type="SMART" id="SM00562">
    <property type="entry name" value="NDK"/>
    <property type="match status" value="1"/>
</dbReference>
<dbReference type="Proteomes" id="UP000230066">
    <property type="component" value="Unassembled WGS sequence"/>
</dbReference>
<evidence type="ECO:0000256" key="2">
    <source>
        <dbReference type="ARBA" id="ARBA00022490"/>
    </source>
</evidence>